<dbReference type="GO" id="GO:0004146">
    <property type="term" value="F:dihydrofolate reductase activity"/>
    <property type="evidence" value="ECO:0007669"/>
    <property type="project" value="UniProtKB-EC"/>
</dbReference>
<dbReference type="Proteomes" id="UP001321804">
    <property type="component" value="Chromosome"/>
</dbReference>
<protein>
    <recommendedName>
        <fullName evidence="3">dihydrofolate reductase</fullName>
        <ecNumber evidence="3">1.5.1.3</ecNumber>
    </recommendedName>
</protein>
<dbReference type="EC" id="1.5.1.3" evidence="3"/>
<dbReference type="CDD" id="cd00209">
    <property type="entry name" value="DHFR"/>
    <property type="match status" value="1"/>
</dbReference>
<evidence type="ECO:0000256" key="2">
    <source>
        <dbReference type="ARBA" id="ARBA00009539"/>
    </source>
</evidence>
<feature type="domain" description="DHFR" evidence="7">
    <location>
        <begin position="1"/>
        <end position="161"/>
    </location>
</feature>
<dbReference type="EMBL" id="AP026801">
    <property type="protein sequence ID" value="BDR56534.1"/>
    <property type="molecule type" value="Genomic_DNA"/>
</dbReference>
<proteinExistence type="inferred from homology"/>
<accession>A0AAU9CRH6</accession>
<dbReference type="Pfam" id="PF00186">
    <property type="entry name" value="DHFR_1"/>
    <property type="match status" value="1"/>
</dbReference>
<dbReference type="SUPFAM" id="SSF53597">
    <property type="entry name" value="Dihydrofolate reductase-like"/>
    <property type="match status" value="1"/>
</dbReference>
<dbReference type="PROSITE" id="PS51330">
    <property type="entry name" value="DHFR_2"/>
    <property type="match status" value="1"/>
</dbReference>
<evidence type="ECO:0000313" key="9">
    <source>
        <dbReference type="Proteomes" id="UP001321804"/>
    </source>
</evidence>
<keyword evidence="4" id="KW-0554">One-carbon metabolism</keyword>
<dbReference type="InterPro" id="IPR012259">
    <property type="entry name" value="DHFR"/>
</dbReference>
<evidence type="ECO:0000256" key="3">
    <source>
        <dbReference type="ARBA" id="ARBA00012856"/>
    </source>
</evidence>
<dbReference type="GO" id="GO:0006730">
    <property type="term" value="P:one-carbon metabolic process"/>
    <property type="evidence" value="ECO:0007669"/>
    <property type="project" value="UniProtKB-KW"/>
</dbReference>
<evidence type="ECO:0000256" key="4">
    <source>
        <dbReference type="ARBA" id="ARBA00022563"/>
    </source>
</evidence>
<gene>
    <name evidence="8" type="primary">dfrA</name>
    <name evidence="8" type="ORF">KIMC2_10960</name>
</gene>
<dbReference type="Gene3D" id="3.40.430.10">
    <property type="entry name" value="Dihydrofolate Reductase, subunit A"/>
    <property type="match status" value="1"/>
</dbReference>
<dbReference type="AlphaFoldDB" id="A0AAU9CRH6"/>
<dbReference type="PRINTS" id="PR00070">
    <property type="entry name" value="DHFR"/>
</dbReference>
<keyword evidence="9" id="KW-1185">Reference proteome</keyword>
<dbReference type="InterPro" id="IPR001796">
    <property type="entry name" value="DHFR_dom"/>
</dbReference>
<sequence length="163" mass="18703">MIAMIWAQDQNGLIGNSKTNQLPWPKMSEDLNYLKEVTTGQIVVMGRKTFESLPNGPLKNRINVVLTSQNLKSDVLIINKIDEIKEIEKENPNHDIFILGGIHVYQGAIPFAQRFYRTTIDGNFEGDLYMPEINYKLYKKISTKDVLSSKGYKLTFEVFDKID</sequence>
<dbReference type="GO" id="GO:0046654">
    <property type="term" value="P:tetrahydrofolate biosynthetic process"/>
    <property type="evidence" value="ECO:0007669"/>
    <property type="project" value="InterPro"/>
</dbReference>
<dbReference type="PANTHER" id="PTHR48069:SF3">
    <property type="entry name" value="DIHYDROFOLATE REDUCTASE"/>
    <property type="match status" value="1"/>
</dbReference>
<dbReference type="GO" id="GO:0046452">
    <property type="term" value="P:dihydrofolate metabolic process"/>
    <property type="evidence" value="ECO:0007669"/>
    <property type="project" value="TreeGrafter"/>
</dbReference>
<evidence type="ECO:0000259" key="7">
    <source>
        <dbReference type="PROSITE" id="PS51330"/>
    </source>
</evidence>
<evidence type="ECO:0000313" key="8">
    <source>
        <dbReference type="EMBL" id="BDR56534.1"/>
    </source>
</evidence>
<name>A0AAU9CRH6_9LACO</name>
<dbReference type="RefSeq" id="WP_317694769.1">
    <property type="nucleotide sequence ID" value="NZ_AP026801.1"/>
</dbReference>
<keyword evidence="5" id="KW-0521">NADP</keyword>
<dbReference type="GO" id="GO:0005829">
    <property type="term" value="C:cytosol"/>
    <property type="evidence" value="ECO:0007669"/>
    <property type="project" value="TreeGrafter"/>
</dbReference>
<evidence type="ECO:0000256" key="5">
    <source>
        <dbReference type="ARBA" id="ARBA00022857"/>
    </source>
</evidence>
<keyword evidence="6" id="KW-0560">Oxidoreductase</keyword>
<evidence type="ECO:0000256" key="6">
    <source>
        <dbReference type="ARBA" id="ARBA00023002"/>
    </source>
</evidence>
<dbReference type="GO" id="GO:0050661">
    <property type="term" value="F:NADP binding"/>
    <property type="evidence" value="ECO:0007669"/>
    <property type="project" value="InterPro"/>
</dbReference>
<comment type="similarity">
    <text evidence="2">Belongs to the dihydrofolate reductase family.</text>
</comment>
<dbReference type="GO" id="GO:0046655">
    <property type="term" value="P:folic acid metabolic process"/>
    <property type="evidence" value="ECO:0007669"/>
    <property type="project" value="TreeGrafter"/>
</dbReference>
<dbReference type="InterPro" id="IPR024072">
    <property type="entry name" value="DHFR-like_dom_sf"/>
</dbReference>
<organism evidence="8 9">
    <name type="scientific">Xylocopilactobacillus apis</name>
    <dbReference type="NCBI Taxonomy" id="2932183"/>
    <lineage>
        <taxon>Bacteria</taxon>
        <taxon>Bacillati</taxon>
        <taxon>Bacillota</taxon>
        <taxon>Bacilli</taxon>
        <taxon>Lactobacillales</taxon>
        <taxon>Lactobacillaceae</taxon>
        <taxon>Xylocopilactobacillus</taxon>
    </lineage>
</organism>
<reference evidence="8 9" key="1">
    <citation type="journal article" date="2023" name="Microbiol. Spectr.">
        <title>Symbiosis of Carpenter Bees with Uncharacterized Lactic Acid Bacteria Showing NAD Auxotrophy.</title>
        <authorList>
            <person name="Kawasaki S."/>
            <person name="Ozawa K."/>
            <person name="Mori T."/>
            <person name="Yamamoto A."/>
            <person name="Ito M."/>
            <person name="Ohkuma M."/>
            <person name="Sakamoto M."/>
            <person name="Matsutani M."/>
        </authorList>
    </citation>
    <scope>NUCLEOTIDE SEQUENCE [LARGE SCALE GENOMIC DNA]</scope>
    <source>
        <strain evidence="8 9">KimC2</strain>
    </source>
</reference>
<evidence type="ECO:0000256" key="1">
    <source>
        <dbReference type="ARBA" id="ARBA00004903"/>
    </source>
</evidence>
<comment type="pathway">
    <text evidence="1">Cofactor biosynthesis; tetrahydrofolate biosynthesis; 5,6,7,8-tetrahydrofolate from 7,8-dihydrofolate: step 1/1.</text>
</comment>
<dbReference type="PANTHER" id="PTHR48069">
    <property type="entry name" value="DIHYDROFOLATE REDUCTASE"/>
    <property type="match status" value="1"/>
</dbReference>
<dbReference type="KEGG" id="xak:KIMC2_10960"/>